<dbReference type="GO" id="GO:0007018">
    <property type="term" value="P:microtubule-based movement"/>
    <property type="evidence" value="ECO:0007669"/>
    <property type="project" value="InterPro"/>
</dbReference>
<dbReference type="GO" id="GO:0003777">
    <property type="term" value="F:microtubule motor activity"/>
    <property type="evidence" value="ECO:0007669"/>
    <property type="project" value="InterPro"/>
</dbReference>
<dbReference type="GO" id="GO:0005737">
    <property type="term" value="C:cytoplasm"/>
    <property type="evidence" value="ECO:0007669"/>
    <property type="project" value="UniProtKB-SubCell"/>
</dbReference>
<dbReference type="GO" id="GO:0008017">
    <property type="term" value="F:microtubule binding"/>
    <property type="evidence" value="ECO:0007669"/>
    <property type="project" value="InterPro"/>
</dbReference>
<dbReference type="InterPro" id="IPR001752">
    <property type="entry name" value="Kinesin_motor_dom"/>
</dbReference>
<keyword evidence="4 6" id="KW-0067">ATP-binding</keyword>
<dbReference type="SMART" id="SM00129">
    <property type="entry name" value="KISc"/>
    <property type="match status" value="1"/>
</dbReference>
<evidence type="ECO:0000313" key="10">
    <source>
        <dbReference type="Proteomes" id="UP000604046"/>
    </source>
</evidence>
<dbReference type="PROSITE" id="PS50067">
    <property type="entry name" value="KINESIN_MOTOR_2"/>
    <property type="match status" value="1"/>
</dbReference>
<reference evidence="9" key="1">
    <citation type="submission" date="2021-02" db="EMBL/GenBank/DDBJ databases">
        <authorList>
            <person name="Dougan E. K."/>
            <person name="Rhodes N."/>
            <person name="Thang M."/>
            <person name="Chan C."/>
        </authorList>
    </citation>
    <scope>NUCLEOTIDE SEQUENCE</scope>
</reference>
<dbReference type="CDD" id="cd00106">
    <property type="entry name" value="KISc"/>
    <property type="match status" value="1"/>
</dbReference>
<keyword evidence="7" id="KW-0493">Microtubule</keyword>
<dbReference type="GO" id="GO:0005874">
    <property type="term" value="C:microtubule"/>
    <property type="evidence" value="ECO:0007669"/>
    <property type="project" value="UniProtKB-KW"/>
</dbReference>
<evidence type="ECO:0000259" key="8">
    <source>
        <dbReference type="PROSITE" id="PS50067"/>
    </source>
</evidence>
<evidence type="ECO:0000256" key="3">
    <source>
        <dbReference type="ARBA" id="ARBA00022741"/>
    </source>
</evidence>
<evidence type="ECO:0000256" key="1">
    <source>
        <dbReference type="ARBA" id="ARBA00004496"/>
    </source>
</evidence>
<dbReference type="GO" id="GO:0005524">
    <property type="term" value="F:ATP binding"/>
    <property type="evidence" value="ECO:0007669"/>
    <property type="project" value="UniProtKB-UniRule"/>
</dbReference>
<evidence type="ECO:0000256" key="7">
    <source>
        <dbReference type="RuleBase" id="RU000394"/>
    </source>
</evidence>
<organism evidence="9 10">
    <name type="scientific">Symbiodinium natans</name>
    <dbReference type="NCBI Taxonomy" id="878477"/>
    <lineage>
        <taxon>Eukaryota</taxon>
        <taxon>Sar</taxon>
        <taxon>Alveolata</taxon>
        <taxon>Dinophyceae</taxon>
        <taxon>Suessiales</taxon>
        <taxon>Symbiodiniaceae</taxon>
        <taxon>Symbiodinium</taxon>
    </lineage>
</organism>
<dbReference type="PROSITE" id="PS00411">
    <property type="entry name" value="KINESIN_MOTOR_1"/>
    <property type="match status" value="1"/>
</dbReference>
<dbReference type="PRINTS" id="PR00380">
    <property type="entry name" value="KINESINHEAVY"/>
</dbReference>
<keyword evidence="2" id="KW-0963">Cytoplasm</keyword>
<dbReference type="InterPro" id="IPR027417">
    <property type="entry name" value="P-loop_NTPase"/>
</dbReference>
<comment type="subcellular location">
    <subcellularLocation>
        <location evidence="1">Cytoplasm</location>
    </subcellularLocation>
</comment>
<dbReference type="Proteomes" id="UP000604046">
    <property type="component" value="Unassembled WGS sequence"/>
</dbReference>
<evidence type="ECO:0000313" key="9">
    <source>
        <dbReference type="EMBL" id="CAE7578730.1"/>
    </source>
</evidence>
<gene>
    <name evidence="9" type="primary">unc-104</name>
    <name evidence="9" type="ORF">SNAT2548_LOCUS33020</name>
</gene>
<protein>
    <recommendedName>
        <fullName evidence="7">Kinesin-like protein</fullName>
    </recommendedName>
</protein>
<dbReference type="PANTHER" id="PTHR47969">
    <property type="entry name" value="CHROMOSOME-ASSOCIATED KINESIN KIF4A-RELATED"/>
    <property type="match status" value="1"/>
</dbReference>
<keyword evidence="3 6" id="KW-0547">Nucleotide-binding</keyword>
<dbReference type="GO" id="GO:0007052">
    <property type="term" value="P:mitotic spindle organization"/>
    <property type="evidence" value="ECO:0007669"/>
    <property type="project" value="TreeGrafter"/>
</dbReference>
<dbReference type="InterPro" id="IPR027640">
    <property type="entry name" value="Kinesin-like_fam"/>
</dbReference>
<sequence length="461" mass="50551">MAGDVEASNIRVAVRCRPFNARERAEGAVRNALSCNDSTVQVMESTRLPKEFHYDHVFGCGATQEVVFQAVGLHLLDNAMNAYNGCIFAYGQTGSGKSHSIMGDVEDEVEQGILPRACTRLFSMLEGRRQDKGFEATVLASYLEIYNEKIFDLLTGGNPGELQVRNHPELGPIVPHLTECPVESFEEAYELLDFGAKRRAVAATQMNATSSRSHAVFTLQVRMVLAKPGGHVESQAKIHFVDLAGSERQKKSGAAGERLKEGIGINLSLTTLGRVISELAKPGARSVPAFRDSKLTLLLKDALMGNSRTELLACVSPSSFNLEETVSTLEFATRCKLVKTSAMKNEQSKAKASVRGMWEVVKGRRARGVAGPLNGYSLLEREGHYLISTEQLPPIIQTMYLIHNKDREHSAAMSLLSNQKEEVRAREVAVLQAQMASERAASEATLDDTHRALEDKTGFRV</sequence>
<keyword evidence="6 7" id="KW-0505">Motor protein</keyword>
<feature type="domain" description="Kinesin motor" evidence="8">
    <location>
        <begin position="9"/>
        <end position="338"/>
    </location>
</feature>
<proteinExistence type="inferred from homology"/>
<feature type="binding site" evidence="6">
    <location>
        <begin position="91"/>
        <end position="98"/>
    </location>
    <ligand>
        <name>ATP</name>
        <dbReference type="ChEBI" id="CHEBI:30616"/>
    </ligand>
</feature>
<name>A0A812UI58_9DINO</name>
<dbReference type="SUPFAM" id="SSF52540">
    <property type="entry name" value="P-loop containing nucleoside triphosphate hydrolases"/>
    <property type="match status" value="1"/>
</dbReference>
<dbReference type="GO" id="GO:0005875">
    <property type="term" value="C:microtubule associated complex"/>
    <property type="evidence" value="ECO:0007669"/>
    <property type="project" value="TreeGrafter"/>
</dbReference>
<dbReference type="InterPro" id="IPR036961">
    <property type="entry name" value="Kinesin_motor_dom_sf"/>
</dbReference>
<dbReference type="AlphaFoldDB" id="A0A812UI58"/>
<dbReference type="Pfam" id="PF00225">
    <property type="entry name" value="Kinesin"/>
    <property type="match status" value="1"/>
</dbReference>
<evidence type="ECO:0000256" key="2">
    <source>
        <dbReference type="ARBA" id="ARBA00022490"/>
    </source>
</evidence>
<evidence type="ECO:0000256" key="5">
    <source>
        <dbReference type="ARBA" id="ARBA00023054"/>
    </source>
</evidence>
<dbReference type="EMBL" id="CAJNDS010002736">
    <property type="protein sequence ID" value="CAE7578730.1"/>
    <property type="molecule type" value="Genomic_DNA"/>
</dbReference>
<dbReference type="InterPro" id="IPR019821">
    <property type="entry name" value="Kinesin_motor_CS"/>
</dbReference>
<evidence type="ECO:0000256" key="6">
    <source>
        <dbReference type="PROSITE-ProRule" id="PRU00283"/>
    </source>
</evidence>
<dbReference type="OrthoDB" id="441556at2759"/>
<comment type="caution">
    <text evidence="9">The sequence shown here is derived from an EMBL/GenBank/DDBJ whole genome shotgun (WGS) entry which is preliminary data.</text>
</comment>
<comment type="similarity">
    <text evidence="6 7">Belongs to the TRAFAC class myosin-kinesin ATPase superfamily. Kinesin family.</text>
</comment>
<keyword evidence="5" id="KW-0175">Coiled coil</keyword>
<accession>A0A812UI58</accession>
<evidence type="ECO:0000256" key="4">
    <source>
        <dbReference type="ARBA" id="ARBA00022840"/>
    </source>
</evidence>
<dbReference type="Gene3D" id="3.40.850.10">
    <property type="entry name" value="Kinesin motor domain"/>
    <property type="match status" value="1"/>
</dbReference>
<dbReference type="GO" id="GO:0051231">
    <property type="term" value="P:spindle elongation"/>
    <property type="evidence" value="ECO:0007669"/>
    <property type="project" value="TreeGrafter"/>
</dbReference>
<keyword evidence="10" id="KW-1185">Reference proteome</keyword>
<dbReference type="PANTHER" id="PTHR47969:SF15">
    <property type="entry name" value="CHROMOSOME-ASSOCIATED KINESIN KIF4A-RELATED"/>
    <property type="match status" value="1"/>
</dbReference>